<dbReference type="Pfam" id="PF12697">
    <property type="entry name" value="Abhydrolase_6"/>
    <property type="match status" value="1"/>
</dbReference>
<dbReference type="PANTHER" id="PTHR43798">
    <property type="entry name" value="MONOACYLGLYCEROL LIPASE"/>
    <property type="match status" value="1"/>
</dbReference>
<dbReference type="InterPro" id="IPR000073">
    <property type="entry name" value="AB_hydrolase_1"/>
</dbReference>
<keyword evidence="2" id="KW-0378">Hydrolase</keyword>
<accession>A0ABU9X5D4</accession>
<evidence type="ECO:0000313" key="3">
    <source>
        <dbReference type="Proteomes" id="UP001461960"/>
    </source>
</evidence>
<dbReference type="Gene3D" id="3.40.50.1820">
    <property type="entry name" value="alpha/beta hydrolase"/>
    <property type="match status" value="1"/>
</dbReference>
<sequence>MKWSRKTSNGIAYHYKGNDKASSTVNEKTTPIVFIHGVGLRAESWNQQLSAFTERYRCYAIDMPGHGESELLPNPSLTLQDFADVLKTFIDNVIGEPAIIVGHSLGAMTALQTAVSYPQVVRGIAAFNAIYERPDVAAQDVQARAESLLNNLEQNVTDQPIARWFDGDSQYRSEAELCRTWLDNGNRLGYARAYQMFAHLRGIAAADLKSITVPTLFLTGELDINSKPEMSLAMAELLPSGHAVIVPGARHMTQMTHADDVNAALATFFTQCESHNMTLA</sequence>
<keyword evidence="3" id="KW-1185">Reference proteome</keyword>
<evidence type="ECO:0000259" key="1">
    <source>
        <dbReference type="Pfam" id="PF12697"/>
    </source>
</evidence>
<reference evidence="2 3" key="1">
    <citation type="submission" date="2024-05" db="EMBL/GenBank/DDBJ databases">
        <authorList>
            <person name="Kim H.-Y."/>
            <person name="Kim E."/>
            <person name="Cai Y."/>
            <person name="Yang S.-M."/>
            <person name="Lee W."/>
        </authorList>
    </citation>
    <scope>NUCLEOTIDE SEQUENCE [LARGE SCALE GENOMIC DNA]</scope>
    <source>
        <strain evidence="2 3">FBL11</strain>
    </source>
</reference>
<dbReference type="InterPro" id="IPR050266">
    <property type="entry name" value="AB_hydrolase_sf"/>
</dbReference>
<feature type="domain" description="AB hydrolase-1" evidence="1">
    <location>
        <begin position="32"/>
        <end position="264"/>
    </location>
</feature>
<dbReference type="PRINTS" id="PR00111">
    <property type="entry name" value="ABHYDROLASE"/>
</dbReference>
<organism evidence="2 3">
    <name type="scientific">Psychrobacter saeujeotis</name>
    <dbReference type="NCBI Taxonomy" id="3143436"/>
    <lineage>
        <taxon>Bacteria</taxon>
        <taxon>Pseudomonadati</taxon>
        <taxon>Pseudomonadota</taxon>
        <taxon>Gammaproteobacteria</taxon>
        <taxon>Moraxellales</taxon>
        <taxon>Moraxellaceae</taxon>
        <taxon>Psychrobacter</taxon>
    </lineage>
</organism>
<dbReference type="Proteomes" id="UP001461960">
    <property type="component" value="Unassembled WGS sequence"/>
</dbReference>
<dbReference type="EMBL" id="JBDGHN010000002">
    <property type="protein sequence ID" value="MEN2750600.1"/>
    <property type="molecule type" value="Genomic_DNA"/>
</dbReference>
<evidence type="ECO:0000313" key="2">
    <source>
        <dbReference type="EMBL" id="MEN2750600.1"/>
    </source>
</evidence>
<dbReference type="GO" id="GO:0016787">
    <property type="term" value="F:hydrolase activity"/>
    <property type="evidence" value="ECO:0007669"/>
    <property type="project" value="UniProtKB-KW"/>
</dbReference>
<dbReference type="RefSeq" id="WP_299216489.1">
    <property type="nucleotide sequence ID" value="NZ_JBDGHN010000002.1"/>
</dbReference>
<comment type="caution">
    <text evidence="2">The sequence shown here is derived from an EMBL/GenBank/DDBJ whole genome shotgun (WGS) entry which is preliminary data.</text>
</comment>
<name>A0ABU9X5D4_9GAMM</name>
<dbReference type="InterPro" id="IPR029058">
    <property type="entry name" value="AB_hydrolase_fold"/>
</dbReference>
<proteinExistence type="predicted"/>
<gene>
    <name evidence="2" type="ORF">AAIR29_03030</name>
</gene>
<dbReference type="SUPFAM" id="SSF53474">
    <property type="entry name" value="alpha/beta-Hydrolases"/>
    <property type="match status" value="1"/>
</dbReference>
<protein>
    <submittedName>
        <fullName evidence="2">Alpha/beta hydrolase</fullName>
    </submittedName>
</protein>